<evidence type="ECO:0008006" key="4">
    <source>
        <dbReference type="Google" id="ProtNLM"/>
    </source>
</evidence>
<accession>A0A0P1EW24</accession>
<evidence type="ECO:0000313" key="2">
    <source>
        <dbReference type="EMBL" id="CUH59118.1"/>
    </source>
</evidence>
<evidence type="ECO:0000256" key="1">
    <source>
        <dbReference type="SAM" id="Phobius"/>
    </source>
</evidence>
<feature type="transmembrane region" description="Helical" evidence="1">
    <location>
        <begin position="98"/>
        <end position="116"/>
    </location>
</feature>
<dbReference type="Pfam" id="PF14248">
    <property type="entry name" value="DUF4345"/>
    <property type="match status" value="1"/>
</dbReference>
<name>A0A0P1EW24_9RHOB</name>
<dbReference type="InterPro" id="IPR025597">
    <property type="entry name" value="DUF4345"/>
</dbReference>
<feature type="transmembrane region" description="Helical" evidence="1">
    <location>
        <begin position="6"/>
        <end position="24"/>
    </location>
</feature>
<dbReference type="eggNOG" id="ENOG5032TDY">
    <property type="taxonomic scope" value="Bacteria"/>
</dbReference>
<keyword evidence="1" id="KW-0472">Membrane</keyword>
<keyword evidence="1" id="KW-1133">Transmembrane helix</keyword>
<gene>
    <name evidence="2" type="ORF">THS5294_00401</name>
</gene>
<organism evidence="2 3">
    <name type="scientific">Thalassobacter stenotrophicus</name>
    <dbReference type="NCBI Taxonomy" id="266809"/>
    <lineage>
        <taxon>Bacteria</taxon>
        <taxon>Pseudomonadati</taxon>
        <taxon>Pseudomonadota</taxon>
        <taxon>Alphaproteobacteria</taxon>
        <taxon>Rhodobacterales</taxon>
        <taxon>Roseobacteraceae</taxon>
        <taxon>Thalassobacter</taxon>
    </lineage>
</organism>
<dbReference type="Proteomes" id="UP000051298">
    <property type="component" value="Unassembled WGS sequence"/>
</dbReference>
<proteinExistence type="predicted"/>
<dbReference type="AlphaFoldDB" id="A0A0P1EW24"/>
<dbReference type="RefSeq" id="WP_038003001.1">
    <property type="nucleotide sequence ID" value="NZ_CP107618.1"/>
</dbReference>
<evidence type="ECO:0000313" key="3">
    <source>
        <dbReference type="Proteomes" id="UP000051298"/>
    </source>
</evidence>
<dbReference type="EMBL" id="CYRX01000008">
    <property type="protein sequence ID" value="CUH59118.1"/>
    <property type="molecule type" value="Genomic_DNA"/>
</dbReference>
<keyword evidence="1" id="KW-0812">Transmembrane</keyword>
<protein>
    <recommendedName>
        <fullName evidence="4">DUF4345 domain-containing protein</fullName>
    </recommendedName>
</protein>
<sequence>MDLIFNLIFVALSVGLGAIGWLAPRYTMSLLGLTDGSVRGMGTSEIRAASGALFVLVGIGALIMNTPAGYAMIGFVWLGGAMGRVTSGMLEGWTQRKFGFFVTELVVGVGALAVNWPHL</sequence>
<reference evidence="2 3" key="1">
    <citation type="submission" date="2015-09" db="EMBL/GenBank/DDBJ databases">
        <authorList>
            <consortium name="Swine Surveillance"/>
        </authorList>
    </citation>
    <scope>NUCLEOTIDE SEQUENCE [LARGE SCALE GENOMIC DNA]</scope>
    <source>
        <strain evidence="2 3">CECT 5294</strain>
    </source>
</reference>